<comment type="subcellular location">
    <subcellularLocation>
        <location evidence="1">Membrane</location>
        <topology evidence="1">Multi-pass membrane protein</topology>
    </subcellularLocation>
</comment>
<dbReference type="Pfam" id="PF13515">
    <property type="entry name" value="FUSC_2"/>
    <property type="match status" value="1"/>
</dbReference>
<sequence>MVEKDTDLASNGVNAHGRAEPTPPISSSPPISRQPKHSTWLMSALKSRRTWKNWARSMIALFVATLLMVIRPTREALGSSAAFFGLIACTILPPILPLSILFFALITLGLGMLLGWAWGVAAWAAGLSVRDQALVQTTMQAVQAQAQAAGVDPRLAMQAAIFRGDFLDPRSSAIHGVFIFIGAYFLGWIKATKPTLTLLSIFATILLDMNCTFGPLFPYGYYTLATTLIKPAAAYMAVAVVCTVLFFPQSLNHLVLSGLVKKTYQPMLALLKLQEQILGANPTNHEEWAGLADEAHNLSRDYIAAFGELEGQAKMLQLELSRGRISAGQLKEVMNRTKGLIATCLGLGTVVSFIDERDRALQRQKEDPLPYTTSRSKAAYGYLVKAEEGAGSNFEDLLPDLKAETEGLRSAAETAFAGGIEFLDAINNSRWKKLPKSLVGPEVRQANLIRLRATLKEFKQSGNNRVLERLRDRFDSKTGRLLEREGKIGRGSPRGLFRCFQFTASLTNFCSALIDWLELVEVIELGTPKNKLQFPGKFVQDMVRSVNDPSTAGDVSGLADRDDMGVQDDDDDDTLDGNEDKGADLKSRFHPRDPDAGPPGNAFQKVGRVVSTAMRAATGNNGIFALKYGLVSVALWVPAVCKSSAKFYYVNRGLWALIMAQTGLGVSTGEQVFNFVQRMSGTLAGVVMGMVLWYTGAQRGLGKAHGVTAAFVVGMGPFLFLRIAAPQQSTGFFVMMAVTIAFVVGYSWIDNHTVQLVHPGVGYTLAGKRALLVIIGFAASFVMILIPRPTSAKTLLRQGMAKNIAALGGMYSVELTSLEAGRNAAGDPVARRANHRLHFLRIFTRLQALHERFGYAEFELALRGPWPKEQYQRLFFIQGSMLSSSALLFAAYSQLEPEWCARITDRNALMHPAFVADLVSLFTILGHSLRQATPLPPIIPIFERLAYHKTYQHALRRAAAAVSRGPGQGKSDDAADTDTTDDNILLAPEAAALQSLESELTWDNAHQEQFALYATTLVALAHFIGGLNSLHATVLSLVGEHEIEGFAQAQERWARAEMAV</sequence>
<dbReference type="Proteomes" id="UP001233271">
    <property type="component" value="Chromosome 1"/>
</dbReference>
<feature type="transmembrane region" description="Helical" evidence="6">
    <location>
        <begin position="76"/>
        <end position="93"/>
    </location>
</feature>
<keyword evidence="4 6" id="KW-0472">Membrane</keyword>
<feature type="transmembrane region" description="Helical" evidence="6">
    <location>
        <begin position="228"/>
        <end position="247"/>
    </location>
</feature>
<keyword evidence="3 6" id="KW-1133">Transmembrane helix</keyword>
<evidence type="ECO:0000256" key="4">
    <source>
        <dbReference type="ARBA" id="ARBA00023136"/>
    </source>
</evidence>
<feature type="region of interest" description="Disordered" evidence="5">
    <location>
        <begin position="1"/>
        <end position="35"/>
    </location>
</feature>
<dbReference type="AlphaFoldDB" id="A0AA48L271"/>
<dbReference type="KEGG" id="ccac:CcaHIS019_0108660"/>
<dbReference type="RefSeq" id="XP_060453414.1">
    <property type="nucleotide sequence ID" value="XM_060604171.1"/>
</dbReference>
<proteinExistence type="predicted"/>
<dbReference type="Pfam" id="PF10337">
    <property type="entry name" value="ArAE_2_N"/>
    <property type="match status" value="1"/>
</dbReference>
<evidence type="ECO:0000259" key="9">
    <source>
        <dbReference type="Pfam" id="PF13515"/>
    </source>
</evidence>
<keyword evidence="2 6" id="KW-0812">Transmembrane</keyword>
<feature type="compositionally biased region" description="Basic and acidic residues" evidence="5">
    <location>
        <begin position="578"/>
        <end position="595"/>
    </location>
</feature>
<dbReference type="InterPro" id="IPR018823">
    <property type="entry name" value="ArAE_2_N"/>
</dbReference>
<dbReference type="GO" id="GO:0016020">
    <property type="term" value="C:membrane"/>
    <property type="evidence" value="ECO:0007669"/>
    <property type="project" value="UniProtKB-SubCell"/>
</dbReference>
<feature type="transmembrane region" description="Helical" evidence="6">
    <location>
        <begin position="172"/>
        <end position="189"/>
    </location>
</feature>
<evidence type="ECO:0000313" key="10">
    <source>
        <dbReference type="EMBL" id="BEI88148.1"/>
    </source>
</evidence>
<feature type="region of interest" description="Disordered" evidence="5">
    <location>
        <begin position="549"/>
        <end position="602"/>
    </location>
</feature>
<name>A0AA48L271_9TREE</name>
<dbReference type="EMBL" id="AP028212">
    <property type="protein sequence ID" value="BEI88148.1"/>
    <property type="molecule type" value="Genomic_DNA"/>
</dbReference>
<dbReference type="GeneID" id="85492019"/>
<feature type="transmembrane region" description="Helical" evidence="6">
    <location>
        <begin position="53"/>
        <end position="70"/>
    </location>
</feature>
<evidence type="ECO:0000259" key="7">
    <source>
        <dbReference type="Pfam" id="PF10334"/>
    </source>
</evidence>
<feature type="transmembrane region" description="Helical" evidence="6">
    <location>
        <begin position="706"/>
        <end position="725"/>
    </location>
</feature>
<evidence type="ECO:0000256" key="1">
    <source>
        <dbReference type="ARBA" id="ARBA00004141"/>
    </source>
</evidence>
<reference evidence="10" key="1">
    <citation type="journal article" date="2023" name="BMC Genomics">
        <title>Chromosome-level genome assemblies of Cutaneotrichosporon spp. (Trichosporonales, Basidiomycota) reveal imbalanced evolution between nucleotide sequences and chromosome synteny.</title>
        <authorList>
            <person name="Kobayashi Y."/>
            <person name="Kayamori A."/>
            <person name="Aoki K."/>
            <person name="Shiwa Y."/>
            <person name="Matsutani M."/>
            <person name="Fujita N."/>
            <person name="Sugita T."/>
            <person name="Iwasaki W."/>
            <person name="Tanaka N."/>
            <person name="Takashima M."/>
        </authorList>
    </citation>
    <scope>NUCLEOTIDE SEQUENCE</scope>
    <source>
        <strain evidence="10">HIS019</strain>
    </source>
</reference>
<feature type="transmembrane region" description="Helical" evidence="6">
    <location>
        <begin position="732"/>
        <end position="749"/>
    </location>
</feature>
<feature type="transmembrane region" description="Helical" evidence="6">
    <location>
        <begin position="675"/>
        <end position="694"/>
    </location>
</feature>
<protein>
    <recommendedName>
        <fullName evidence="12">ER transporter 6TM N-terminal domain-containing protein</fullName>
    </recommendedName>
</protein>
<dbReference type="InterPro" id="IPR018820">
    <property type="entry name" value="BRE4-related_DUF2421"/>
</dbReference>
<keyword evidence="11" id="KW-1185">Reference proteome</keyword>
<evidence type="ECO:0000256" key="5">
    <source>
        <dbReference type="SAM" id="MobiDB-lite"/>
    </source>
</evidence>
<dbReference type="PANTHER" id="PTHR37994">
    <property type="entry name" value="ARAE_2_N DOMAIN-CONTAINING PROTEIN-RELATED"/>
    <property type="match status" value="1"/>
</dbReference>
<feature type="transmembrane region" description="Helical" evidence="6">
    <location>
        <begin position="100"/>
        <end position="125"/>
    </location>
</feature>
<evidence type="ECO:0000256" key="6">
    <source>
        <dbReference type="SAM" id="Phobius"/>
    </source>
</evidence>
<feature type="domain" description="Integral membrane bound transporter" evidence="9">
    <location>
        <begin position="648"/>
        <end position="782"/>
    </location>
</feature>
<evidence type="ECO:0000256" key="3">
    <source>
        <dbReference type="ARBA" id="ARBA00022989"/>
    </source>
</evidence>
<feature type="compositionally biased region" description="Acidic residues" evidence="5">
    <location>
        <begin position="565"/>
        <end position="577"/>
    </location>
</feature>
<dbReference type="PANTHER" id="PTHR37994:SF3">
    <property type="entry name" value="ER TRANSPORTER 6TM N-TERMINAL DOMAIN-CONTAINING PROTEIN"/>
    <property type="match status" value="1"/>
</dbReference>
<organism evidence="10 11">
    <name type="scientific">Cutaneotrichosporon cavernicola</name>
    <dbReference type="NCBI Taxonomy" id="279322"/>
    <lineage>
        <taxon>Eukaryota</taxon>
        <taxon>Fungi</taxon>
        <taxon>Dikarya</taxon>
        <taxon>Basidiomycota</taxon>
        <taxon>Agaricomycotina</taxon>
        <taxon>Tremellomycetes</taxon>
        <taxon>Trichosporonales</taxon>
        <taxon>Trichosporonaceae</taxon>
        <taxon>Cutaneotrichosporon</taxon>
    </lineage>
</organism>
<feature type="domain" description="DUF2421" evidence="7">
    <location>
        <begin position="787"/>
        <end position="1040"/>
    </location>
</feature>
<dbReference type="InterPro" id="IPR049453">
    <property type="entry name" value="Memb_transporter_dom"/>
</dbReference>
<feature type="domain" description="Putative ER transporter 6TM N-terminal" evidence="8">
    <location>
        <begin position="38"/>
        <end position="365"/>
    </location>
</feature>
<evidence type="ECO:0000259" key="8">
    <source>
        <dbReference type="Pfam" id="PF10337"/>
    </source>
</evidence>
<evidence type="ECO:0000313" key="11">
    <source>
        <dbReference type="Proteomes" id="UP001233271"/>
    </source>
</evidence>
<evidence type="ECO:0008006" key="12">
    <source>
        <dbReference type="Google" id="ProtNLM"/>
    </source>
</evidence>
<feature type="transmembrane region" description="Helical" evidence="6">
    <location>
        <begin position="769"/>
        <end position="787"/>
    </location>
</feature>
<gene>
    <name evidence="10" type="ORF">CcaverHIS019_0108660</name>
</gene>
<dbReference type="Pfam" id="PF10334">
    <property type="entry name" value="BRE4"/>
    <property type="match status" value="1"/>
</dbReference>
<feature type="transmembrane region" description="Helical" evidence="6">
    <location>
        <begin position="196"/>
        <end position="222"/>
    </location>
</feature>
<accession>A0AA48L271</accession>
<evidence type="ECO:0000256" key="2">
    <source>
        <dbReference type="ARBA" id="ARBA00022692"/>
    </source>
</evidence>